<sequence>MIAVDILADKLKDQKLEECAKTKGKSPITFIQPGEGFKLSKNAEAAIKGSGKKVWTVKLNSGDRISGLTKTEPHSIRKKSDESHHRTDGRRSYHEDILSRKETRRSSQDLQRSKLSPRKQTSQDICEDKLSQISTACDNGNSVDPPTKRHCTDVTSKWQPKETLVWKPIPVIDKEHHFSPAFSDHLNCDIFTPPESPVPRPLSASTYPGCYDNMYSPIGASWLEQTTFNKFNAFKNRSLSFEDEISCSNASGSTSSVQLAHHHHHHHHRNKIPRCRSQPSVLYDRKCGIKRRRDYEHRPKLNFHKMTETAYEKFPKSTPVSTLGKEKSRFHEELESVMSLMPIASSPLDNDFPLKAAMESRTSPITEMDHCRSDSTEFIDCENYYDSVVKGPVKLVGEDDEDEEIFKLQEDLDLEQIENH</sequence>
<keyword evidence="4" id="KW-1185">Reference proteome</keyword>
<evidence type="ECO:0000313" key="3">
    <source>
        <dbReference type="EMBL" id="CAC5418836.1"/>
    </source>
</evidence>
<dbReference type="OrthoDB" id="10026856at2759"/>
<feature type="region of interest" description="Disordered" evidence="2">
    <location>
        <begin position="252"/>
        <end position="274"/>
    </location>
</feature>
<dbReference type="Proteomes" id="UP000507470">
    <property type="component" value="Unassembled WGS sequence"/>
</dbReference>
<dbReference type="EMBL" id="CACVKT020008952">
    <property type="protein sequence ID" value="CAC5418836.1"/>
    <property type="molecule type" value="Genomic_DNA"/>
</dbReference>
<evidence type="ECO:0000313" key="4">
    <source>
        <dbReference type="Proteomes" id="UP000507470"/>
    </source>
</evidence>
<dbReference type="GO" id="GO:0005634">
    <property type="term" value="C:nucleus"/>
    <property type="evidence" value="ECO:0007669"/>
    <property type="project" value="TreeGrafter"/>
</dbReference>
<proteinExistence type="inferred from homology"/>
<reference evidence="3 4" key="1">
    <citation type="submission" date="2020-06" db="EMBL/GenBank/DDBJ databases">
        <authorList>
            <person name="Li R."/>
            <person name="Bekaert M."/>
        </authorList>
    </citation>
    <scope>NUCLEOTIDE SEQUENCE [LARGE SCALE GENOMIC DNA]</scope>
    <source>
        <strain evidence="4">wild</strain>
    </source>
</reference>
<dbReference type="GO" id="GO:0006606">
    <property type="term" value="P:protein import into nucleus"/>
    <property type="evidence" value="ECO:0007669"/>
    <property type="project" value="TreeGrafter"/>
</dbReference>
<organism evidence="3 4">
    <name type="scientific">Mytilus coruscus</name>
    <name type="common">Sea mussel</name>
    <dbReference type="NCBI Taxonomy" id="42192"/>
    <lineage>
        <taxon>Eukaryota</taxon>
        <taxon>Metazoa</taxon>
        <taxon>Spiralia</taxon>
        <taxon>Lophotrochozoa</taxon>
        <taxon>Mollusca</taxon>
        <taxon>Bivalvia</taxon>
        <taxon>Autobranchia</taxon>
        <taxon>Pteriomorphia</taxon>
        <taxon>Mytilida</taxon>
        <taxon>Mytiloidea</taxon>
        <taxon>Mytilidae</taxon>
        <taxon>Mytilinae</taxon>
        <taxon>Mytilus</taxon>
    </lineage>
</organism>
<protein>
    <submittedName>
        <fullName evidence="3">Uncharacterized protein</fullName>
    </submittedName>
</protein>
<dbReference type="InterPro" id="IPR029356">
    <property type="entry name" value="FAM53"/>
</dbReference>
<name>A0A6J8EFT2_MYTCO</name>
<dbReference type="Pfam" id="PF15242">
    <property type="entry name" value="FAM53"/>
    <property type="match status" value="1"/>
</dbReference>
<feature type="compositionally biased region" description="Basic residues" evidence="2">
    <location>
        <begin position="260"/>
        <end position="274"/>
    </location>
</feature>
<gene>
    <name evidence="3" type="ORF">MCOR_51246</name>
</gene>
<evidence type="ECO:0000256" key="1">
    <source>
        <dbReference type="ARBA" id="ARBA00010984"/>
    </source>
</evidence>
<accession>A0A6J8EFT2</accession>
<feature type="region of interest" description="Disordered" evidence="2">
    <location>
        <begin position="64"/>
        <end position="125"/>
    </location>
</feature>
<comment type="similarity">
    <text evidence="1">Belongs to the FAM53 family.</text>
</comment>
<dbReference type="AlphaFoldDB" id="A0A6J8EFT2"/>
<evidence type="ECO:0000256" key="2">
    <source>
        <dbReference type="SAM" id="MobiDB-lite"/>
    </source>
</evidence>
<dbReference type="PANTHER" id="PTHR28567">
    <property type="entry name" value="PROTEIN FAM53A-LIKE ISOFORM X1"/>
    <property type="match status" value="1"/>
</dbReference>
<dbReference type="PANTHER" id="PTHR28567:SF3">
    <property type="entry name" value="PROTEIN FAM53A-LIKE ISOFORM X1"/>
    <property type="match status" value="1"/>
</dbReference>
<feature type="compositionally biased region" description="Polar residues" evidence="2">
    <location>
        <begin position="108"/>
        <end position="124"/>
    </location>
</feature>
<feature type="compositionally biased region" description="Basic and acidic residues" evidence="2">
    <location>
        <begin position="71"/>
        <end position="107"/>
    </location>
</feature>